<dbReference type="PROSITE" id="PS50931">
    <property type="entry name" value="HTH_LYSR"/>
    <property type="match status" value="1"/>
</dbReference>
<keyword evidence="7" id="KW-1185">Reference proteome</keyword>
<dbReference type="Gene3D" id="3.40.190.10">
    <property type="entry name" value="Periplasmic binding protein-like II"/>
    <property type="match status" value="2"/>
</dbReference>
<dbReference type="SUPFAM" id="SSF53850">
    <property type="entry name" value="Periplasmic binding protein-like II"/>
    <property type="match status" value="1"/>
</dbReference>
<dbReference type="InterPro" id="IPR037423">
    <property type="entry name" value="CysB_PBP2"/>
</dbReference>
<protein>
    <submittedName>
        <fullName evidence="6">CysB family HTH-type transcriptional regulator</fullName>
    </submittedName>
</protein>
<dbReference type="InterPro" id="IPR005119">
    <property type="entry name" value="LysR_subst-bd"/>
</dbReference>
<dbReference type="SUPFAM" id="SSF46785">
    <property type="entry name" value="Winged helix' DNA-binding domain"/>
    <property type="match status" value="1"/>
</dbReference>
<evidence type="ECO:0000256" key="3">
    <source>
        <dbReference type="ARBA" id="ARBA00023125"/>
    </source>
</evidence>
<evidence type="ECO:0000256" key="2">
    <source>
        <dbReference type="ARBA" id="ARBA00023015"/>
    </source>
</evidence>
<dbReference type="PRINTS" id="PR00039">
    <property type="entry name" value="HTHLYSR"/>
</dbReference>
<name>A0ABP8GY80_9BURK</name>
<dbReference type="Pfam" id="PF00126">
    <property type="entry name" value="HTH_1"/>
    <property type="match status" value="1"/>
</dbReference>
<dbReference type="Proteomes" id="UP001501671">
    <property type="component" value="Unassembled WGS sequence"/>
</dbReference>
<dbReference type="Gene3D" id="1.10.10.10">
    <property type="entry name" value="Winged helix-like DNA-binding domain superfamily/Winged helix DNA-binding domain"/>
    <property type="match status" value="1"/>
</dbReference>
<evidence type="ECO:0000313" key="6">
    <source>
        <dbReference type="EMBL" id="GAA4331706.1"/>
    </source>
</evidence>
<dbReference type="Pfam" id="PF03466">
    <property type="entry name" value="LysR_substrate"/>
    <property type="match status" value="1"/>
</dbReference>
<comment type="similarity">
    <text evidence="1">Belongs to the LysR transcriptional regulatory family.</text>
</comment>
<dbReference type="InterPro" id="IPR036390">
    <property type="entry name" value="WH_DNA-bd_sf"/>
</dbReference>
<dbReference type="InterPro" id="IPR000847">
    <property type="entry name" value="LysR_HTH_N"/>
</dbReference>
<dbReference type="CDD" id="cd08413">
    <property type="entry name" value="PBP2_CysB_like"/>
    <property type="match status" value="1"/>
</dbReference>
<proteinExistence type="inferred from homology"/>
<reference evidence="7" key="1">
    <citation type="journal article" date="2019" name="Int. J. Syst. Evol. Microbiol.">
        <title>The Global Catalogue of Microorganisms (GCM) 10K type strain sequencing project: providing services to taxonomists for standard genome sequencing and annotation.</title>
        <authorList>
            <consortium name="The Broad Institute Genomics Platform"/>
            <consortium name="The Broad Institute Genome Sequencing Center for Infectious Disease"/>
            <person name="Wu L."/>
            <person name="Ma J."/>
        </authorList>
    </citation>
    <scope>NUCLEOTIDE SEQUENCE [LARGE SCALE GENOMIC DNA]</scope>
    <source>
        <strain evidence="7">JCM 17666</strain>
    </source>
</reference>
<sequence length="308" mass="34102">MNFQQLRSVREALRRDFNLTEVAASLFTSQPGVSRQIRELEDELGVTIFERAGKRLTGLTEPGKEVVKVIERLLLEQENLKRAAQEFSASDLGRLTIATTHSQARYALPVVIQAFRRHFPQVRLNLQQGSPEHISNWVADGHADIGIATESLANDDRLATFPGYRWHHVIVVPDGHPLLGVARPSIQALAAHPIITYDHGLTGRSHIDAAFEQAGERPDVVLTAMDADVIKTYVLAGLGVGIIASVAFDPAEDRRLRAIQADHLFESNMTWVAVRKGAYLRNYAVSFIEMFAPHLDRGTVTEAHPLAA</sequence>
<evidence type="ECO:0000259" key="5">
    <source>
        <dbReference type="PROSITE" id="PS50931"/>
    </source>
</evidence>
<evidence type="ECO:0000256" key="1">
    <source>
        <dbReference type="ARBA" id="ARBA00009437"/>
    </source>
</evidence>
<comment type="caution">
    <text evidence="6">The sequence shown here is derived from an EMBL/GenBank/DDBJ whole genome shotgun (WGS) entry which is preliminary data.</text>
</comment>
<accession>A0ABP8GY80</accession>
<dbReference type="NCBIfam" id="NF009327">
    <property type="entry name" value="PRK12684.1"/>
    <property type="match status" value="1"/>
</dbReference>
<feature type="domain" description="HTH lysR-type" evidence="5">
    <location>
        <begin position="1"/>
        <end position="59"/>
    </location>
</feature>
<dbReference type="PANTHER" id="PTHR30126:SF6">
    <property type="entry name" value="HTH-TYPE TRANSCRIPTIONAL REGULATOR CYSB-RELATED"/>
    <property type="match status" value="1"/>
</dbReference>
<evidence type="ECO:0000256" key="4">
    <source>
        <dbReference type="ARBA" id="ARBA00023163"/>
    </source>
</evidence>
<organism evidence="6 7">
    <name type="scientific">Pigmentiphaga soli</name>
    <dbReference type="NCBI Taxonomy" id="1007095"/>
    <lineage>
        <taxon>Bacteria</taxon>
        <taxon>Pseudomonadati</taxon>
        <taxon>Pseudomonadota</taxon>
        <taxon>Betaproteobacteria</taxon>
        <taxon>Burkholderiales</taxon>
        <taxon>Alcaligenaceae</taxon>
        <taxon>Pigmentiphaga</taxon>
    </lineage>
</organism>
<dbReference type="PANTHER" id="PTHR30126">
    <property type="entry name" value="HTH-TYPE TRANSCRIPTIONAL REGULATOR"/>
    <property type="match status" value="1"/>
</dbReference>
<keyword evidence="2" id="KW-0805">Transcription regulation</keyword>
<dbReference type="RefSeq" id="WP_345249018.1">
    <property type="nucleotide sequence ID" value="NZ_BAABFO010000008.1"/>
</dbReference>
<keyword evidence="3" id="KW-0238">DNA-binding</keyword>
<evidence type="ECO:0000313" key="7">
    <source>
        <dbReference type="Proteomes" id="UP001501671"/>
    </source>
</evidence>
<dbReference type="EMBL" id="BAABFO010000008">
    <property type="protein sequence ID" value="GAA4331706.1"/>
    <property type="molecule type" value="Genomic_DNA"/>
</dbReference>
<dbReference type="InterPro" id="IPR036388">
    <property type="entry name" value="WH-like_DNA-bd_sf"/>
</dbReference>
<gene>
    <name evidence="6" type="ORF">GCM10023144_20680</name>
</gene>
<keyword evidence="4" id="KW-0804">Transcription</keyword>